<dbReference type="Proteomes" id="UP001147747">
    <property type="component" value="Unassembled WGS sequence"/>
</dbReference>
<feature type="compositionally biased region" description="Polar residues" evidence="1">
    <location>
        <begin position="136"/>
        <end position="145"/>
    </location>
</feature>
<sequence>MADEPIQYGRVKIPQGFPKEEDYDPPPAPSPYFDLWLLPDPPDDACVCFNRAWTAFENERALSRGVLGTLAKHHFWGIDWHRTYKMKKSVILKGLWKLFYYMPKRNRPQTLGELVDLDRDAGPRLLGYEPREADPQNLQNASNHGLGSHFDDGTTTAGKLSARTIVPPQPVSIQHPRMPPAMQDRASYDPPFTMPEDAKGLNLRPSHVRQFLFPLYRIMLPKEPWTPLDPVDAPEVKREPPTRRDKLILRRQQASELNESEIPRLSDGNPPSSDYPPLPRPNYATEKKVNEAIVESLMKLTYHELQRHDTAPARGMAPYFLAENPTDLDIIQVCMGTRVFEVNIDLNSLEISPLGKLCQYQGRGPVGSVATASIDTIIVMGMLTEAGCTAIDRYVGRHELFDDVEMAYIEVTNMNWDCMDAELSAELRDSFFRKLHTNYPSFAMGQTIPPWAVWAKLTRNFAQFQYTFQDRSHYCGCENKTCEDSPVTIGNCLLPPFKPEDRDGVTPGALVSRKLRSRA</sequence>
<dbReference type="OrthoDB" id="5431239at2759"/>
<feature type="compositionally biased region" description="Basic and acidic residues" evidence="1">
    <location>
        <begin position="234"/>
        <end position="248"/>
    </location>
</feature>
<comment type="caution">
    <text evidence="2">The sequence shown here is derived from an EMBL/GenBank/DDBJ whole genome shotgun (WGS) entry which is preliminary data.</text>
</comment>
<keyword evidence="3" id="KW-1185">Reference proteome</keyword>
<dbReference type="AlphaFoldDB" id="A0A9X0B7N1"/>
<evidence type="ECO:0000313" key="3">
    <source>
        <dbReference type="Proteomes" id="UP001147747"/>
    </source>
</evidence>
<reference evidence="2" key="1">
    <citation type="submission" date="2022-12" db="EMBL/GenBank/DDBJ databases">
        <authorList>
            <person name="Petersen C."/>
        </authorList>
    </citation>
    <scope>NUCLEOTIDE SEQUENCE</scope>
    <source>
        <strain evidence="2">IBT 29677</strain>
    </source>
</reference>
<dbReference type="GeneID" id="81370253"/>
<name>A0A9X0B7N1_9EURO</name>
<protein>
    <submittedName>
        <fullName evidence="2">Uncharacterized protein</fullName>
    </submittedName>
</protein>
<feature type="region of interest" description="Disordered" evidence="1">
    <location>
        <begin position="224"/>
        <end position="283"/>
    </location>
</feature>
<reference evidence="2" key="2">
    <citation type="journal article" date="2023" name="IMA Fungus">
        <title>Comparative genomic study of the Penicillium genus elucidates a diverse pangenome and 15 lateral gene transfer events.</title>
        <authorList>
            <person name="Petersen C."/>
            <person name="Sorensen T."/>
            <person name="Nielsen M.R."/>
            <person name="Sondergaard T.E."/>
            <person name="Sorensen J.L."/>
            <person name="Fitzpatrick D.A."/>
            <person name="Frisvad J.C."/>
            <person name="Nielsen K.L."/>
        </authorList>
    </citation>
    <scope>NUCLEOTIDE SEQUENCE</scope>
    <source>
        <strain evidence="2">IBT 29677</strain>
    </source>
</reference>
<dbReference type="EMBL" id="JAPZBU010000008">
    <property type="protein sequence ID" value="KAJ5391146.1"/>
    <property type="molecule type" value="Genomic_DNA"/>
</dbReference>
<accession>A0A9X0B7N1</accession>
<gene>
    <name evidence="2" type="ORF">N7509_006636</name>
</gene>
<evidence type="ECO:0000313" key="2">
    <source>
        <dbReference type="EMBL" id="KAJ5391146.1"/>
    </source>
</evidence>
<proteinExistence type="predicted"/>
<organism evidence="2 3">
    <name type="scientific">Penicillium cosmopolitanum</name>
    <dbReference type="NCBI Taxonomy" id="1131564"/>
    <lineage>
        <taxon>Eukaryota</taxon>
        <taxon>Fungi</taxon>
        <taxon>Dikarya</taxon>
        <taxon>Ascomycota</taxon>
        <taxon>Pezizomycotina</taxon>
        <taxon>Eurotiomycetes</taxon>
        <taxon>Eurotiomycetidae</taxon>
        <taxon>Eurotiales</taxon>
        <taxon>Aspergillaceae</taxon>
        <taxon>Penicillium</taxon>
    </lineage>
</organism>
<feature type="region of interest" description="Disordered" evidence="1">
    <location>
        <begin position="125"/>
        <end position="156"/>
    </location>
</feature>
<dbReference type="RefSeq" id="XP_056486824.1">
    <property type="nucleotide sequence ID" value="XM_056631273.1"/>
</dbReference>
<evidence type="ECO:0000256" key="1">
    <source>
        <dbReference type="SAM" id="MobiDB-lite"/>
    </source>
</evidence>